<name>A0A4R2JKR6_9PSEU</name>
<dbReference type="OrthoDB" id="5197115at2"/>
<accession>A0A4R2JKR6</accession>
<sequence>MTIPLFDTPPIVNTAAAVEVNECRVWATKLGEGWWNTFMRRFADTPRATVLTPSVAGNLWRIACEDIDHARWLAAHMIDIGGLPKSAVRAVRVVEDGARWP</sequence>
<reference evidence="1 2" key="1">
    <citation type="submission" date="2019-03" db="EMBL/GenBank/DDBJ databases">
        <title>Genomic Encyclopedia of Type Strains, Phase IV (KMG-IV): sequencing the most valuable type-strain genomes for metagenomic binning, comparative biology and taxonomic classification.</title>
        <authorList>
            <person name="Goeker M."/>
        </authorList>
    </citation>
    <scope>NUCLEOTIDE SEQUENCE [LARGE SCALE GENOMIC DNA]</scope>
    <source>
        <strain evidence="1 2">DSM 45934</strain>
    </source>
</reference>
<keyword evidence="2" id="KW-1185">Reference proteome</keyword>
<evidence type="ECO:0000313" key="1">
    <source>
        <dbReference type="EMBL" id="TCO57169.1"/>
    </source>
</evidence>
<dbReference type="RefSeq" id="WP_132120995.1">
    <property type="nucleotide sequence ID" value="NZ_SLWS01000006.1"/>
</dbReference>
<organism evidence="1 2">
    <name type="scientific">Actinocrispum wychmicini</name>
    <dbReference type="NCBI Taxonomy" id="1213861"/>
    <lineage>
        <taxon>Bacteria</taxon>
        <taxon>Bacillati</taxon>
        <taxon>Actinomycetota</taxon>
        <taxon>Actinomycetes</taxon>
        <taxon>Pseudonocardiales</taxon>
        <taxon>Pseudonocardiaceae</taxon>
        <taxon>Actinocrispum</taxon>
    </lineage>
</organism>
<gene>
    <name evidence="1" type="ORF">EV192_106646</name>
</gene>
<evidence type="ECO:0000313" key="2">
    <source>
        <dbReference type="Proteomes" id="UP000295680"/>
    </source>
</evidence>
<evidence type="ECO:0008006" key="3">
    <source>
        <dbReference type="Google" id="ProtNLM"/>
    </source>
</evidence>
<proteinExistence type="predicted"/>
<comment type="caution">
    <text evidence="1">The sequence shown here is derived from an EMBL/GenBank/DDBJ whole genome shotgun (WGS) entry which is preliminary data.</text>
</comment>
<dbReference type="AlphaFoldDB" id="A0A4R2JKR6"/>
<protein>
    <recommendedName>
        <fullName evidence="3">Ferritin-like protein</fullName>
    </recommendedName>
</protein>
<dbReference type="EMBL" id="SLWS01000006">
    <property type="protein sequence ID" value="TCO57169.1"/>
    <property type="molecule type" value="Genomic_DNA"/>
</dbReference>
<dbReference type="Proteomes" id="UP000295680">
    <property type="component" value="Unassembled WGS sequence"/>
</dbReference>